<dbReference type="PROSITE" id="PS51464">
    <property type="entry name" value="SIS"/>
    <property type="match status" value="2"/>
</dbReference>
<evidence type="ECO:0000313" key="16">
    <source>
        <dbReference type="EMBL" id="MCU4726003.1"/>
    </source>
</evidence>
<feature type="initiator methionine" description="Removed" evidence="11">
    <location>
        <position position="1"/>
    </location>
</feature>
<dbReference type="Gene3D" id="3.40.50.10490">
    <property type="entry name" value="Glucose-6-phosphate isomerase like protein, domain 1"/>
    <property type="match status" value="2"/>
</dbReference>
<dbReference type="GO" id="GO:0006487">
    <property type="term" value="P:protein N-linked glycosylation"/>
    <property type="evidence" value="ECO:0007669"/>
    <property type="project" value="TreeGrafter"/>
</dbReference>
<dbReference type="AlphaFoldDB" id="A0AAE3LI84"/>
<evidence type="ECO:0000256" key="3">
    <source>
        <dbReference type="ARBA" id="ARBA00012916"/>
    </source>
</evidence>
<evidence type="ECO:0000256" key="8">
    <source>
        <dbReference type="ARBA" id="ARBA00022737"/>
    </source>
</evidence>
<dbReference type="Gene3D" id="3.60.20.10">
    <property type="entry name" value="Glutamine Phosphoribosylpyrophosphate, subunit 1, domain 1"/>
    <property type="match status" value="1"/>
</dbReference>
<gene>
    <name evidence="11 16" type="primary">glmS</name>
    <name evidence="16" type="ORF">OB914_03310</name>
    <name evidence="15" type="ORF">OB916_03235</name>
</gene>
<dbReference type="FunFam" id="3.40.50.10490:FF:000001">
    <property type="entry name" value="Glutamine--fructose-6-phosphate aminotransferase [isomerizing]"/>
    <property type="match status" value="1"/>
</dbReference>
<feature type="active site" description="Nucleophile; for GATase activity" evidence="11">
    <location>
        <position position="2"/>
    </location>
</feature>
<comment type="catalytic activity">
    <reaction evidence="1 11">
        <text>D-fructose 6-phosphate + L-glutamine = D-glucosamine 6-phosphate + L-glutamate</text>
        <dbReference type="Rhea" id="RHEA:13237"/>
        <dbReference type="ChEBI" id="CHEBI:29985"/>
        <dbReference type="ChEBI" id="CHEBI:58359"/>
        <dbReference type="ChEBI" id="CHEBI:58725"/>
        <dbReference type="ChEBI" id="CHEBI:61527"/>
        <dbReference type="EC" id="2.6.1.16"/>
    </reaction>
</comment>
<dbReference type="EC" id="2.6.1.16" evidence="3 11"/>
<name>A0AAE3LI84_9EURY</name>
<evidence type="ECO:0000256" key="4">
    <source>
        <dbReference type="ARBA" id="ARBA00016090"/>
    </source>
</evidence>
<dbReference type="NCBIfam" id="TIGR01135">
    <property type="entry name" value="glmS"/>
    <property type="match status" value="1"/>
</dbReference>
<comment type="function">
    <text evidence="10 11">Catalyzes the first step in hexosamine metabolism, converting fructose-6P into glucosamine-6P using glutamine as a nitrogen source.</text>
</comment>
<organism evidence="16 18">
    <name type="scientific">Halapricum hydrolyticum</name>
    <dbReference type="NCBI Taxonomy" id="2979991"/>
    <lineage>
        <taxon>Archaea</taxon>
        <taxon>Methanobacteriati</taxon>
        <taxon>Methanobacteriota</taxon>
        <taxon>Stenosarchaea group</taxon>
        <taxon>Halobacteria</taxon>
        <taxon>Halobacteriales</taxon>
        <taxon>Haloarculaceae</taxon>
        <taxon>Halapricum</taxon>
    </lineage>
</organism>
<feature type="active site" description="For Fru-6P isomerization activity" evidence="11">
    <location>
        <position position="607"/>
    </location>
</feature>
<dbReference type="CDD" id="cd05009">
    <property type="entry name" value="SIS_GlmS_GlmD_2"/>
    <property type="match status" value="1"/>
</dbReference>
<keyword evidence="6 11" id="KW-0032">Aminotransferase</keyword>
<dbReference type="EMBL" id="JAOPKD010000002">
    <property type="protein sequence ID" value="MCU4726003.1"/>
    <property type="molecule type" value="Genomic_DNA"/>
</dbReference>
<dbReference type="EMBL" id="JAOPKC010000002">
    <property type="protein sequence ID" value="MCU4717076.1"/>
    <property type="molecule type" value="Genomic_DNA"/>
</dbReference>
<dbReference type="InterPro" id="IPR017932">
    <property type="entry name" value="GATase_2_dom"/>
</dbReference>
<keyword evidence="7 11" id="KW-0808">Transferase</keyword>
<comment type="subunit">
    <text evidence="11">Homodimer.</text>
</comment>
<dbReference type="CDD" id="cd05008">
    <property type="entry name" value="SIS_GlmS_GlmD_1"/>
    <property type="match status" value="1"/>
</dbReference>
<dbReference type="HAMAP" id="MF_00164">
    <property type="entry name" value="GlmS"/>
    <property type="match status" value="1"/>
</dbReference>
<dbReference type="FunFam" id="3.60.20.10:FF:000006">
    <property type="entry name" value="Glutamine--fructose-6-phosphate aminotransferase [isomerizing]"/>
    <property type="match status" value="1"/>
</dbReference>
<reference evidence="16" key="1">
    <citation type="submission" date="2023-02" db="EMBL/GenBank/DDBJ databases">
        <title>Enrichment on poylsaccharides allowed isolation of novel metabolic and taxonomic groups of Haloarchaea.</title>
        <authorList>
            <person name="Sorokin D.Y."/>
            <person name="Elcheninov A.G."/>
            <person name="Khizhniak T.V."/>
            <person name="Kolganova T.V."/>
            <person name="Kublanov I.V."/>
        </authorList>
    </citation>
    <scope>NUCLEOTIDE SEQUENCE</scope>
    <source>
        <strain evidence="15 17">HArc-curdl5-1</strain>
        <strain evidence="16">HArc-curdl7</strain>
    </source>
</reference>
<keyword evidence="17" id="KW-1185">Reference proteome</keyword>
<dbReference type="PANTHER" id="PTHR10937">
    <property type="entry name" value="GLUCOSAMINE--FRUCTOSE-6-PHOSPHATE AMINOTRANSFERASE, ISOMERIZING"/>
    <property type="match status" value="1"/>
</dbReference>
<dbReference type="Proteomes" id="UP001209746">
    <property type="component" value="Unassembled WGS sequence"/>
</dbReference>
<dbReference type="Pfam" id="PF01380">
    <property type="entry name" value="SIS"/>
    <property type="match status" value="2"/>
</dbReference>
<evidence type="ECO:0000256" key="12">
    <source>
        <dbReference type="SAM" id="MobiDB-lite"/>
    </source>
</evidence>
<evidence type="ECO:0000256" key="10">
    <source>
        <dbReference type="ARBA" id="ARBA00055466"/>
    </source>
</evidence>
<keyword evidence="9" id="KW-0315">Glutamine amidotransferase</keyword>
<evidence type="ECO:0000256" key="9">
    <source>
        <dbReference type="ARBA" id="ARBA00022962"/>
    </source>
</evidence>
<dbReference type="PANTHER" id="PTHR10937:SF0">
    <property type="entry name" value="GLUTAMINE--FRUCTOSE-6-PHOSPHATE TRANSAMINASE (ISOMERIZING)"/>
    <property type="match status" value="1"/>
</dbReference>
<dbReference type="CDD" id="cd00714">
    <property type="entry name" value="GFAT"/>
    <property type="match status" value="1"/>
</dbReference>
<dbReference type="InterPro" id="IPR046348">
    <property type="entry name" value="SIS_dom_sf"/>
</dbReference>
<evidence type="ECO:0000259" key="14">
    <source>
        <dbReference type="PROSITE" id="PS51464"/>
    </source>
</evidence>
<evidence type="ECO:0000256" key="11">
    <source>
        <dbReference type="HAMAP-Rule" id="MF_00164"/>
    </source>
</evidence>
<feature type="region of interest" description="Disordered" evidence="12">
    <location>
        <begin position="183"/>
        <end position="202"/>
    </location>
</feature>
<dbReference type="Proteomes" id="UP001208186">
    <property type="component" value="Unassembled WGS sequence"/>
</dbReference>
<evidence type="ECO:0000313" key="17">
    <source>
        <dbReference type="Proteomes" id="UP001208186"/>
    </source>
</evidence>
<evidence type="ECO:0000256" key="2">
    <source>
        <dbReference type="ARBA" id="ARBA00004496"/>
    </source>
</evidence>
<dbReference type="SUPFAM" id="SSF53697">
    <property type="entry name" value="SIS domain"/>
    <property type="match status" value="1"/>
</dbReference>
<dbReference type="InterPro" id="IPR035466">
    <property type="entry name" value="GlmS/AgaS_SIS"/>
</dbReference>
<evidence type="ECO:0000256" key="1">
    <source>
        <dbReference type="ARBA" id="ARBA00001031"/>
    </source>
</evidence>
<dbReference type="Pfam" id="PF13522">
    <property type="entry name" value="GATase_6"/>
    <property type="match status" value="1"/>
</dbReference>
<evidence type="ECO:0000256" key="6">
    <source>
        <dbReference type="ARBA" id="ARBA00022576"/>
    </source>
</evidence>
<dbReference type="GO" id="GO:0005975">
    <property type="term" value="P:carbohydrate metabolic process"/>
    <property type="evidence" value="ECO:0007669"/>
    <property type="project" value="UniProtKB-UniRule"/>
</dbReference>
<comment type="subcellular location">
    <subcellularLocation>
        <location evidence="2 11">Cytoplasm</location>
    </subcellularLocation>
</comment>
<evidence type="ECO:0000259" key="13">
    <source>
        <dbReference type="PROSITE" id="PS51278"/>
    </source>
</evidence>
<dbReference type="NCBIfam" id="NF001484">
    <property type="entry name" value="PRK00331.1"/>
    <property type="match status" value="1"/>
</dbReference>
<keyword evidence="5 11" id="KW-0963">Cytoplasm</keyword>
<dbReference type="InterPro" id="IPR029055">
    <property type="entry name" value="Ntn_hydrolases_N"/>
</dbReference>
<feature type="domain" description="SIS" evidence="14">
    <location>
        <begin position="461"/>
        <end position="602"/>
    </location>
</feature>
<dbReference type="GO" id="GO:0006002">
    <property type="term" value="P:fructose 6-phosphate metabolic process"/>
    <property type="evidence" value="ECO:0007669"/>
    <property type="project" value="TreeGrafter"/>
</dbReference>
<protein>
    <recommendedName>
        <fullName evidence="4 11">Glutamine--fructose-6-phosphate aminotransferase [isomerizing]</fullName>
        <ecNumber evidence="3 11">2.6.1.16</ecNumber>
    </recommendedName>
    <alternativeName>
        <fullName evidence="11">D-fructose-6-phosphate amidotransferase</fullName>
    </alternativeName>
    <alternativeName>
        <fullName evidence="11">GFAT</fullName>
    </alternativeName>
    <alternativeName>
        <fullName evidence="11">Glucosamine-6-phosphate synthase</fullName>
    </alternativeName>
    <alternativeName>
        <fullName evidence="11">Hexosephosphate aminotransferase</fullName>
    </alternativeName>
    <alternativeName>
        <fullName evidence="11">L-glutamine--D-fructose-6-phosphate amidotransferase</fullName>
    </alternativeName>
</protein>
<evidence type="ECO:0000256" key="5">
    <source>
        <dbReference type="ARBA" id="ARBA00022490"/>
    </source>
</evidence>
<dbReference type="PROSITE" id="PS51278">
    <property type="entry name" value="GATASE_TYPE_2"/>
    <property type="match status" value="1"/>
</dbReference>
<dbReference type="InterPro" id="IPR005855">
    <property type="entry name" value="GFAT"/>
</dbReference>
<feature type="domain" description="SIS" evidence="14">
    <location>
        <begin position="297"/>
        <end position="435"/>
    </location>
</feature>
<dbReference type="InterPro" id="IPR047084">
    <property type="entry name" value="GFAT_N"/>
</dbReference>
<keyword evidence="8" id="KW-0677">Repeat</keyword>
<accession>A0AAE3LI84</accession>
<dbReference type="SUPFAM" id="SSF56235">
    <property type="entry name" value="N-terminal nucleophile aminohydrolases (Ntn hydrolases)"/>
    <property type="match status" value="1"/>
</dbReference>
<dbReference type="GO" id="GO:0006047">
    <property type="term" value="P:UDP-N-acetylglucosamine metabolic process"/>
    <property type="evidence" value="ECO:0007669"/>
    <property type="project" value="TreeGrafter"/>
</dbReference>
<evidence type="ECO:0000313" key="18">
    <source>
        <dbReference type="Proteomes" id="UP001209746"/>
    </source>
</evidence>
<dbReference type="InterPro" id="IPR001347">
    <property type="entry name" value="SIS_dom"/>
</dbReference>
<comment type="caution">
    <text evidence="16">The sequence shown here is derived from an EMBL/GenBank/DDBJ whole genome shotgun (WGS) entry which is preliminary data.</text>
</comment>
<evidence type="ECO:0000313" key="15">
    <source>
        <dbReference type="EMBL" id="MCU4717076.1"/>
    </source>
</evidence>
<evidence type="ECO:0000256" key="7">
    <source>
        <dbReference type="ARBA" id="ARBA00022679"/>
    </source>
</evidence>
<sequence length="612" mass="65425">MCGIIGAVGRGADTLDVLVHGLSKLEYRGYDSAGVALADESIDVCKKAGEIDELRAALEDRSIDGSVGVGHTRWSTHGPPTDENAHPHQDCSGDVAVVHNGIIENYQELRDELVSAGHTFRSDTDTEVVPHLVEEQLRGGADPEAAVRAAVSRLEGSYAVAVVIAGIEEIFAARNDSPLVLGIDDGAPRGPDRPNGDKPRGGAYYLASDVPAFRDHTDRVVYLDDGEFTVLGSDGWRVTTLAGEPVEKTVDTVDWDPEETGKSGYDHYMLKEIHEQPRSLRQSLSERVDELGGRVDIGDLADLNPRGVQLVACGTSYHAALYGAELFRQAGIPAQAFRASEYATSPPPIGDALVVGVTQSGETADTLSALREAQRRGARTLGVTNVVGSTVARESDHVFYIRAGPEIGVAATKTFASQLASLNLLALGLTSTDSTREIISSLRDLPGQVQEVLDGSGAQAVAETYLESDAYFFIGRELNYPVALEGALKMKEITYKHAEGFAAGELKHGPLALVTNQTPVFAIVTGDDELAQKTIGNVKEVEARDAPVIAVTDGQSDVERYADHVLRVPETHPRTAAVLANVQLQLVSYHTAALLDRSIDKPRNLAKSVTVE</sequence>
<dbReference type="GO" id="GO:0097367">
    <property type="term" value="F:carbohydrate derivative binding"/>
    <property type="evidence" value="ECO:0007669"/>
    <property type="project" value="InterPro"/>
</dbReference>
<dbReference type="InterPro" id="IPR035490">
    <property type="entry name" value="GlmS/FrlB_SIS"/>
</dbReference>
<feature type="domain" description="Glutamine amidotransferase type-2" evidence="13">
    <location>
        <begin position="2"/>
        <end position="234"/>
    </location>
</feature>
<feature type="compositionally biased region" description="Basic and acidic residues" evidence="12">
    <location>
        <begin position="186"/>
        <end position="200"/>
    </location>
</feature>
<proteinExistence type="inferred from homology"/>
<dbReference type="GO" id="GO:0005737">
    <property type="term" value="C:cytoplasm"/>
    <property type="evidence" value="ECO:0007669"/>
    <property type="project" value="UniProtKB-SubCell"/>
</dbReference>
<dbReference type="RefSeq" id="WP_315907847.1">
    <property type="nucleotide sequence ID" value="NZ_JAOPKC010000002.1"/>
</dbReference>
<dbReference type="GO" id="GO:0004360">
    <property type="term" value="F:glutamine-fructose-6-phosphate transaminase (isomerizing) activity"/>
    <property type="evidence" value="ECO:0007669"/>
    <property type="project" value="UniProtKB-UniRule"/>
</dbReference>